<organism evidence="1 2">
    <name type="scientific">Leptospirillum ferrodiazotrophum</name>
    <dbReference type="NCBI Taxonomy" id="412449"/>
    <lineage>
        <taxon>Bacteria</taxon>
        <taxon>Pseudomonadati</taxon>
        <taxon>Nitrospirota</taxon>
        <taxon>Nitrospiria</taxon>
        <taxon>Nitrospirales</taxon>
        <taxon>Nitrospiraceae</taxon>
        <taxon>Leptospirillum</taxon>
    </lineage>
</organism>
<protein>
    <recommendedName>
        <fullName evidence="3">DUF4399 domain-containing protein</fullName>
    </recommendedName>
</protein>
<name>C6HXG7_9BACT</name>
<evidence type="ECO:0000313" key="2">
    <source>
        <dbReference type="Proteomes" id="UP000009374"/>
    </source>
</evidence>
<dbReference type="EMBL" id="GG693873">
    <property type="protein sequence ID" value="EES52719.1"/>
    <property type="molecule type" value="Genomic_DNA"/>
</dbReference>
<keyword evidence="2" id="KW-1185">Reference proteome</keyword>
<sequence length="127" mass="13689">MNDNFSLSGVSSPRSHGQSSVSWLSSAFLAGLLLLPTLPVMAATTITILSPAPNAAVHNPVVVKYKYHKEGRANHIHVMVDGQFLKVTHESPVTMKLPPGKHTILLQAATKHHNLLDASAKVDVRVK</sequence>
<dbReference type="AlphaFoldDB" id="C6HXG7"/>
<proteinExistence type="predicted"/>
<dbReference type="Proteomes" id="UP000009374">
    <property type="component" value="Unassembled WGS sequence"/>
</dbReference>
<evidence type="ECO:0008006" key="3">
    <source>
        <dbReference type="Google" id="ProtNLM"/>
    </source>
</evidence>
<gene>
    <name evidence="1" type="ORF">UBAL3_92050091</name>
</gene>
<reference evidence="1 2" key="1">
    <citation type="journal article" date="2009" name="Appl. Environ. Microbiol.">
        <title>Community genomic and proteomic analyses of chemoautotrophic iron-oxidizing "Leptospirillum rubarum" (Group II) and "Leptospirillum ferrodiazotrophum" (Group III) bacteria in acid mine drainage biofilms.</title>
        <authorList>
            <person name="Goltsman D.S."/>
            <person name="Denef V.J."/>
            <person name="Singer S.W."/>
            <person name="VerBerkmoes N.C."/>
            <person name="Lefsrud M."/>
            <person name="Mueller R.S."/>
            <person name="Dick G.J."/>
            <person name="Sun C.L."/>
            <person name="Wheeler K.E."/>
            <person name="Zemla A."/>
            <person name="Baker B.J."/>
            <person name="Hauser L."/>
            <person name="Land M."/>
            <person name="Shah M.B."/>
            <person name="Thelen M.P."/>
            <person name="Hettich R.L."/>
            <person name="Banfield J.F."/>
        </authorList>
    </citation>
    <scope>NUCLEOTIDE SEQUENCE [LARGE SCALE GENOMIC DNA]</scope>
</reference>
<evidence type="ECO:0000313" key="1">
    <source>
        <dbReference type="EMBL" id="EES52719.1"/>
    </source>
</evidence>
<accession>C6HXG7</accession>